<reference evidence="3 4" key="1">
    <citation type="submission" date="2018-06" db="EMBL/GenBank/DDBJ databases">
        <authorList>
            <consortium name="Pathogen Informatics"/>
            <person name="Doyle S."/>
        </authorList>
    </citation>
    <scope>NUCLEOTIDE SEQUENCE [LARGE SCALE GENOMIC DNA]</scope>
    <source>
        <strain evidence="3 4">NCTC9617</strain>
    </source>
</reference>
<organism evidence="3 4">
    <name type="scientific">Klebsiella pneumoniae</name>
    <dbReference type="NCBI Taxonomy" id="573"/>
    <lineage>
        <taxon>Bacteria</taxon>
        <taxon>Pseudomonadati</taxon>
        <taxon>Pseudomonadota</taxon>
        <taxon>Gammaproteobacteria</taxon>
        <taxon>Enterobacterales</taxon>
        <taxon>Enterobacteriaceae</taxon>
        <taxon>Klebsiella/Raoultella group</taxon>
        <taxon>Klebsiella</taxon>
        <taxon>Klebsiella pneumoniae complex</taxon>
    </lineage>
</organism>
<protein>
    <submittedName>
        <fullName evidence="3">Cytoplasmic trehalase</fullName>
        <ecNumber evidence="3">3.2.1.28</ecNumber>
    </submittedName>
</protein>
<dbReference type="InterPro" id="IPR018232">
    <property type="entry name" value="Glyco_hydro_37_CS"/>
</dbReference>
<dbReference type="PROSITE" id="PS00927">
    <property type="entry name" value="TREHALASE_1"/>
    <property type="match status" value="1"/>
</dbReference>
<evidence type="ECO:0000313" key="3">
    <source>
        <dbReference type="EMBL" id="STW47323.1"/>
    </source>
</evidence>
<dbReference type="Gene3D" id="1.50.10.10">
    <property type="match status" value="1"/>
</dbReference>
<dbReference type="SUPFAM" id="SSF48208">
    <property type="entry name" value="Six-hairpin glycosidases"/>
    <property type="match status" value="1"/>
</dbReference>
<dbReference type="AlphaFoldDB" id="A0A378FTE9"/>
<dbReference type="PANTHER" id="PTHR23403:SF8">
    <property type="entry name" value="CYTOPLASMIC TREHALASE"/>
    <property type="match status" value="1"/>
</dbReference>
<sequence length="198" mass="23142">MFSQKLRHVEDDELRIDIDPCYEADPYELKLDEMIDAEPEPEVIEGLPASDALTPADRYLELFTNVQKSRIFADSKTFPDCAPKHDPLDILRNYRKVKRQPDFDLRQFVEDNFWLPESQSDIYISDPSLTLKEHIDKLWPVLTREPQDHIPWSSLLALPQAYIVPGGRFSETYYWDSYFTMLGLAESGRGRFAEMHGR</sequence>
<name>A0A378FTE9_KLEPN</name>
<evidence type="ECO:0000313" key="4">
    <source>
        <dbReference type="Proteomes" id="UP000255167"/>
    </source>
</evidence>
<dbReference type="Proteomes" id="UP000255167">
    <property type="component" value="Unassembled WGS sequence"/>
</dbReference>
<proteinExistence type="predicted"/>
<dbReference type="GO" id="GO:0005993">
    <property type="term" value="P:trehalose catabolic process"/>
    <property type="evidence" value="ECO:0007669"/>
    <property type="project" value="TreeGrafter"/>
</dbReference>
<keyword evidence="1 3" id="KW-0378">Hydrolase</keyword>
<dbReference type="GO" id="GO:0004555">
    <property type="term" value="F:alpha,alpha-trehalase activity"/>
    <property type="evidence" value="ECO:0007669"/>
    <property type="project" value="UniProtKB-EC"/>
</dbReference>
<keyword evidence="2 3" id="KW-0326">Glycosidase</keyword>
<dbReference type="Pfam" id="PF01204">
    <property type="entry name" value="Trehalase"/>
    <property type="match status" value="1"/>
</dbReference>
<dbReference type="EC" id="3.2.1.28" evidence="3"/>
<dbReference type="InterPro" id="IPR012341">
    <property type="entry name" value="6hp_glycosidase-like_sf"/>
</dbReference>
<dbReference type="InterPro" id="IPR008928">
    <property type="entry name" value="6-hairpin_glycosidase_sf"/>
</dbReference>
<gene>
    <name evidence="3" type="primary">treF_1</name>
    <name evidence="3" type="ORF">NCTC9617_03873</name>
</gene>
<evidence type="ECO:0000256" key="1">
    <source>
        <dbReference type="ARBA" id="ARBA00022801"/>
    </source>
</evidence>
<dbReference type="EMBL" id="UGNC01000005">
    <property type="protein sequence ID" value="STW47323.1"/>
    <property type="molecule type" value="Genomic_DNA"/>
</dbReference>
<accession>A0A378FTE9</accession>
<evidence type="ECO:0000256" key="2">
    <source>
        <dbReference type="ARBA" id="ARBA00023295"/>
    </source>
</evidence>
<dbReference type="PANTHER" id="PTHR23403">
    <property type="entry name" value="TREHALASE"/>
    <property type="match status" value="1"/>
</dbReference>
<dbReference type="InterPro" id="IPR001661">
    <property type="entry name" value="Glyco_hydro_37"/>
</dbReference>